<reference evidence="3" key="1">
    <citation type="journal article" date="2017" name="bioRxiv">
        <title>Comparative analysis of the genomes of Stylophora pistillata and Acropora digitifera provides evidence for extensive differences between species of corals.</title>
        <authorList>
            <person name="Voolstra C.R."/>
            <person name="Li Y."/>
            <person name="Liew Y.J."/>
            <person name="Baumgarten S."/>
            <person name="Zoccola D."/>
            <person name="Flot J.-F."/>
            <person name="Tambutte S."/>
            <person name="Allemand D."/>
            <person name="Aranda M."/>
        </authorList>
    </citation>
    <scope>NUCLEOTIDE SEQUENCE [LARGE SCALE GENOMIC DNA]</scope>
</reference>
<proteinExistence type="inferred from homology"/>
<dbReference type="STRING" id="50429.A0A2B4S297"/>
<evidence type="ECO:0000313" key="2">
    <source>
        <dbReference type="EMBL" id="PFX22615.1"/>
    </source>
</evidence>
<comment type="similarity">
    <text evidence="1">Belongs to the cornifelin family.</text>
</comment>
<name>A0A2B4S297_STYPI</name>
<dbReference type="InterPro" id="IPR006461">
    <property type="entry name" value="PLAC_motif_containing"/>
</dbReference>
<keyword evidence="3" id="KW-1185">Reference proteome</keyword>
<dbReference type="AlphaFoldDB" id="A0A2B4S297"/>
<dbReference type="PANTHER" id="PTHR15907">
    <property type="entry name" value="DUF614 FAMILY PROTEIN-RELATED"/>
    <property type="match status" value="1"/>
</dbReference>
<dbReference type="Pfam" id="PF04749">
    <property type="entry name" value="PLAC8"/>
    <property type="match status" value="1"/>
</dbReference>
<organism evidence="2 3">
    <name type="scientific">Stylophora pistillata</name>
    <name type="common">Smooth cauliflower coral</name>
    <dbReference type="NCBI Taxonomy" id="50429"/>
    <lineage>
        <taxon>Eukaryota</taxon>
        <taxon>Metazoa</taxon>
        <taxon>Cnidaria</taxon>
        <taxon>Anthozoa</taxon>
        <taxon>Hexacorallia</taxon>
        <taxon>Scleractinia</taxon>
        <taxon>Astrocoeniina</taxon>
        <taxon>Pocilloporidae</taxon>
        <taxon>Stylophora</taxon>
    </lineage>
</organism>
<evidence type="ECO:0000256" key="1">
    <source>
        <dbReference type="ARBA" id="ARBA00009024"/>
    </source>
</evidence>
<dbReference type="NCBIfam" id="TIGR01571">
    <property type="entry name" value="A_thal_Cys_rich"/>
    <property type="match status" value="1"/>
</dbReference>
<comment type="caution">
    <text evidence="2">The sequence shown here is derived from an EMBL/GenBank/DDBJ whole genome shotgun (WGS) entry which is preliminary data.</text>
</comment>
<dbReference type="Proteomes" id="UP000225706">
    <property type="component" value="Unassembled WGS sequence"/>
</dbReference>
<sequence length="214" mass="23194">MKSFRLQHFVDETKTFVTEAITSIGRVSQSWNMSSEKPGAGYNYMTEEQGAAVPPPYGMQPAQPGYPPAQPGYPPAQPGYPPAQPGYPQPVMTQPAPMQTTNTTVVVTQPAGVILQQGMRDWNSGLCGCFEDCYSLCMGLFCPCILLCDVSQRMGEGCCFPTCCPGALVGLRIKLRAQQNIQGSLCNDFCVVQCCGVCVLCQLSRELNHLGVHQ</sequence>
<dbReference type="EMBL" id="LSMT01000234">
    <property type="protein sequence ID" value="PFX22615.1"/>
    <property type="molecule type" value="Genomic_DNA"/>
</dbReference>
<evidence type="ECO:0000313" key="3">
    <source>
        <dbReference type="Proteomes" id="UP000225706"/>
    </source>
</evidence>
<accession>A0A2B4S297</accession>
<dbReference type="OrthoDB" id="5989075at2759"/>
<gene>
    <name evidence="2" type="primary">cnfn</name>
    <name evidence="2" type="ORF">AWC38_SpisGene12883</name>
</gene>
<protein>
    <submittedName>
        <fullName evidence="2">Cornifelin-like</fullName>
    </submittedName>
</protein>